<dbReference type="EMBL" id="MQWD01000001">
    <property type="protein sequence ID" value="PAP78324.1"/>
    <property type="molecule type" value="Genomic_DNA"/>
</dbReference>
<organism evidence="3 4">
    <name type="scientific">Rubrivirga marina</name>
    <dbReference type="NCBI Taxonomy" id="1196024"/>
    <lineage>
        <taxon>Bacteria</taxon>
        <taxon>Pseudomonadati</taxon>
        <taxon>Rhodothermota</taxon>
        <taxon>Rhodothermia</taxon>
        <taxon>Rhodothermales</taxon>
        <taxon>Rubricoccaceae</taxon>
        <taxon>Rubrivirga</taxon>
    </lineage>
</organism>
<evidence type="ECO:0008006" key="5">
    <source>
        <dbReference type="Google" id="ProtNLM"/>
    </source>
</evidence>
<dbReference type="Proteomes" id="UP000216339">
    <property type="component" value="Unassembled WGS sequence"/>
</dbReference>
<proteinExistence type="inferred from homology"/>
<gene>
    <name evidence="3" type="ORF">BSZ37_18805</name>
</gene>
<evidence type="ECO:0000256" key="2">
    <source>
        <dbReference type="SAM" id="SignalP"/>
    </source>
</evidence>
<accession>A0A271J5H6</accession>
<keyword evidence="4" id="KW-1185">Reference proteome</keyword>
<dbReference type="Gene3D" id="2.120.10.30">
    <property type="entry name" value="TolB, C-terminal domain"/>
    <property type="match status" value="2"/>
</dbReference>
<dbReference type="RefSeq" id="WP_095512010.1">
    <property type="nucleotide sequence ID" value="NZ_MQWD01000001.1"/>
</dbReference>
<reference evidence="3 4" key="1">
    <citation type="submission" date="2016-11" db="EMBL/GenBank/DDBJ databases">
        <title>Study of marine rhodopsin-containing bacteria.</title>
        <authorList>
            <person name="Yoshizawa S."/>
            <person name="Kumagai Y."/>
            <person name="Kogure K."/>
        </authorList>
    </citation>
    <scope>NUCLEOTIDE SEQUENCE [LARGE SCALE GENOMIC DNA]</scope>
    <source>
        <strain evidence="3 4">SAORIC-28</strain>
    </source>
</reference>
<evidence type="ECO:0000256" key="1">
    <source>
        <dbReference type="ARBA" id="ARBA00009820"/>
    </source>
</evidence>
<dbReference type="Pfam" id="PF07676">
    <property type="entry name" value="PD40"/>
    <property type="match status" value="3"/>
</dbReference>
<comment type="similarity">
    <text evidence="1">Belongs to the TolB family.</text>
</comment>
<dbReference type="AlphaFoldDB" id="A0A271J5H6"/>
<dbReference type="InterPro" id="IPR011042">
    <property type="entry name" value="6-blade_b-propeller_TolB-like"/>
</dbReference>
<dbReference type="PANTHER" id="PTHR36842">
    <property type="entry name" value="PROTEIN TOLB HOMOLOG"/>
    <property type="match status" value="1"/>
</dbReference>
<dbReference type="PANTHER" id="PTHR36842:SF1">
    <property type="entry name" value="PROTEIN TOLB"/>
    <property type="match status" value="1"/>
</dbReference>
<feature type="chain" id="PRO_5013397854" description="Dipeptidylpeptidase IV N-terminal domain-containing protein" evidence="2">
    <location>
        <begin position="19"/>
        <end position="308"/>
    </location>
</feature>
<keyword evidence="2" id="KW-0732">Signal</keyword>
<dbReference type="SUPFAM" id="SSF82171">
    <property type="entry name" value="DPP6 N-terminal domain-like"/>
    <property type="match status" value="1"/>
</dbReference>
<dbReference type="InterPro" id="IPR011659">
    <property type="entry name" value="WD40"/>
</dbReference>
<name>A0A271J5H6_9BACT</name>
<feature type="signal peptide" evidence="2">
    <location>
        <begin position="1"/>
        <end position="18"/>
    </location>
</feature>
<sequence>MRSSLVALLVCLAVPVGAQSLRASGPPVRLVADGAPALHPSWSPDGQTLAFTRARYAGLWVVGADGQGTRQLTDAPAAGFGFAWSPDGAAIAVRAAQVDGPRRLDAIELVGLDGSVETLTDWRTTPPGLPRWAGAAHVVALGEGGLDVLAADAEARVPAPSGPVVLGLLDGGLALATPASGEVRTLAPLGDAQLLNVTPSPDGSRVAFEAYGGGLYVMDADGSNLIDLGAGSRPSWSPDGRWLAVMVSEDDGHAFTASEIVAVHADGSARVPLTATPDRLEMNPSWSPDGARIAFDDGDALFLLPIAE</sequence>
<evidence type="ECO:0000313" key="3">
    <source>
        <dbReference type="EMBL" id="PAP78324.1"/>
    </source>
</evidence>
<protein>
    <recommendedName>
        <fullName evidence="5">Dipeptidylpeptidase IV N-terminal domain-containing protein</fullName>
    </recommendedName>
</protein>
<dbReference type="OrthoDB" id="9815657at2"/>
<evidence type="ECO:0000313" key="4">
    <source>
        <dbReference type="Proteomes" id="UP000216339"/>
    </source>
</evidence>
<comment type="caution">
    <text evidence="3">The sequence shown here is derived from an EMBL/GenBank/DDBJ whole genome shotgun (WGS) entry which is preliminary data.</text>
</comment>